<dbReference type="Pfam" id="PF19975">
    <property type="entry name" value="DO-GTPase1"/>
    <property type="match status" value="1"/>
</dbReference>
<evidence type="ECO:0000259" key="1">
    <source>
        <dbReference type="Pfam" id="PF19975"/>
    </source>
</evidence>
<accession>A0A4V0NF43</accession>
<proteinExistence type="predicted"/>
<gene>
    <name evidence="2" type="ORF">SOCE836_004420</name>
</gene>
<dbReference type="InterPro" id="IPR045530">
    <property type="entry name" value="DO-GTPase1"/>
</dbReference>
<evidence type="ECO:0000313" key="3">
    <source>
        <dbReference type="Proteomes" id="UP000295497"/>
    </source>
</evidence>
<dbReference type="Proteomes" id="UP000295497">
    <property type="component" value="Chromosome"/>
</dbReference>
<dbReference type="AlphaFoldDB" id="A0A4V0NF43"/>
<dbReference type="RefSeq" id="WP_129572736.1">
    <property type="nucleotide sequence ID" value="NZ_CP012672.1"/>
</dbReference>
<reference evidence="2 3" key="1">
    <citation type="submission" date="2015-09" db="EMBL/GenBank/DDBJ databases">
        <title>Sorangium comparison.</title>
        <authorList>
            <person name="Zaburannyi N."/>
            <person name="Bunk B."/>
            <person name="Overmann J."/>
            <person name="Mueller R."/>
        </authorList>
    </citation>
    <scope>NUCLEOTIDE SEQUENCE [LARGE SCALE GENOMIC DNA]</scope>
    <source>
        <strain evidence="2 3">So ce836</strain>
    </source>
</reference>
<dbReference type="EMBL" id="CP012672">
    <property type="protein sequence ID" value="AUX28372.1"/>
    <property type="molecule type" value="Genomic_DNA"/>
</dbReference>
<evidence type="ECO:0000313" key="2">
    <source>
        <dbReference type="EMBL" id="AUX28372.1"/>
    </source>
</evidence>
<sequence>MHTPEVMLLGGPNSGKTHYAGQLYGRLRRRPGRLQLREGDGTPTDLSALEEVLHCLENGRAAKHTSAGTWSEVLLPLVDGRGQALDLLWPDYGGEQLSVVFEQRTVSEAWRDRLVDADGWMLLIRLKAETTYRDAIADLAQRRTKEGSDNETSIPAPTARTTAWDANARWVELLQILLHVAGLGTVGRIARPRLAVLLSCYDELVTTKSRPFDVLAETMPLLSSFLESTWKPEHMSVWGLSALGRLLEENSADERFIDQGPERQGWVVAPQGGETDPDLSRPLAWLLGDR</sequence>
<feature type="domain" description="Double-GTPase 1" evidence="1">
    <location>
        <begin position="7"/>
        <end position="286"/>
    </location>
</feature>
<protein>
    <recommendedName>
        <fullName evidence="1">Double-GTPase 1 domain-containing protein</fullName>
    </recommendedName>
</protein>
<name>A0A4V0NF43_SORCE</name>
<organism evidence="2 3">
    <name type="scientific">Sorangium cellulosum</name>
    <name type="common">Polyangium cellulosum</name>
    <dbReference type="NCBI Taxonomy" id="56"/>
    <lineage>
        <taxon>Bacteria</taxon>
        <taxon>Pseudomonadati</taxon>
        <taxon>Myxococcota</taxon>
        <taxon>Polyangia</taxon>
        <taxon>Polyangiales</taxon>
        <taxon>Polyangiaceae</taxon>
        <taxon>Sorangium</taxon>
    </lineage>
</organism>